<sequence length="188" mass="20134">MAVGVVTVCTTTACGTGATDASKGARPSATQAAKTLKLGRPGPAQEITRYKKTGKFVITPTKVVEGKPKDLDELDEPDKYAGKKVVWVYVNAKHVGGDAVKEPTVMSDVGVETPTGPGTKFILIGALSSTPKDCNLFNGVKELGTEDVWKKGEERNVCDPYLIPAEAKVNKVTYSQGFYKEPLKWSVK</sequence>
<gene>
    <name evidence="1" type="ORF">GCM10010449_65630</name>
</gene>
<evidence type="ECO:0008006" key="3">
    <source>
        <dbReference type="Google" id="ProtNLM"/>
    </source>
</evidence>
<organism evidence="1 2">
    <name type="scientific">Streptomyces rectiviolaceus</name>
    <dbReference type="NCBI Taxonomy" id="332591"/>
    <lineage>
        <taxon>Bacteria</taxon>
        <taxon>Bacillati</taxon>
        <taxon>Actinomycetota</taxon>
        <taxon>Actinomycetes</taxon>
        <taxon>Kitasatosporales</taxon>
        <taxon>Streptomycetaceae</taxon>
        <taxon>Streptomyces</taxon>
    </lineage>
</organism>
<reference evidence="2" key="1">
    <citation type="journal article" date="2019" name="Int. J. Syst. Evol. Microbiol.">
        <title>The Global Catalogue of Microorganisms (GCM) 10K type strain sequencing project: providing services to taxonomists for standard genome sequencing and annotation.</title>
        <authorList>
            <consortium name="The Broad Institute Genomics Platform"/>
            <consortium name="The Broad Institute Genome Sequencing Center for Infectious Disease"/>
            <person name="Wu L."/>
            <person name="Ma J."/>
        </authorList>
    </citation>
    <scope>NUCLEOTIDE SEQUENCE [LARGE SCALE GENOMIC DNA]</scope>
    <source>
        <strain evidence="2">JCM 9092</strain>
    </source>
</reference>
<evidence type="ECO:0000313" key="2">
    <source>
        <dbReference type="Proteomes" id="UP001501637"/>
    </source>
</evidence>
<name>A0ABP6N475_9ACTN</name>
<keyword evidence="2" id="KW-1185">Reference proteome</keyword>
<protein>
    <recommendedName>
        <fullName evidence="3">Lipoprotein</fullName>
    </recommendedName>
</protein>
<dbReference type="RefSeq" id="WP_386542811.1">
    <property type="nucleotide sequence ID" value="NZ_JBHTFB010000002.1"/>
</dbReference>
<comment type="caution">
    <text evidence="1">The sequence shown here is derived from an EMBL/GenBank/DDBJ whole genome shotgun (WGS) entry which is preliminary data.</text>
</comment>
<accession>A0ABP6N475</accession>
<dbReference type="EMBL" id="BAAAUG010000145">
    <property type="protein sequence ID" value="GAA3135949.1"/>
    <property type="molecule type" value="Genomic_DNA"/>
</dbReference>
<dbReference type="Proteomes" id="UP001501637">
    <property type="component" value="Unassembled WGS sequence"/>
</dbReference>
<evidence type="ECO:0000313" key="1">
    <source>
        <dbReference type="EMBL" id="GAA3135949.1"/>
    </source>
</evidence>
<proteinExistence type="predicted"/>